<comment type="subcellular location">
    <subcellularLocation>
        <location evidence="8">Cytoplasm</location>
    </subcellularLocation>
</comment>
<feature type="binding site" evidence="8">
    <location>
        <begin position="330"/>
        <end position="334"/>
    </location>
    <ligand>
        <name>substrate</name>
    </ligand>
</feature>
<dbReference type="STRING" id="1798002.A2478_04650"/>
<organism evidence="10 11">
    <name type="scientific">Candidatus Falkowbacteria bacterium RIFOXYC2_FULL_36_12</name>
    <dbReference type="NCBI Taxonomy" id="1798002"/>
    <lineage>
        <taxon>Bacteria</taxon>
        <taxon>Candidatus Falkowiibacteriota</taxon>
    </lineage>
</organism>
<comment type="similarity">
    <text evidence="1 8">Belongs to the class-II aminoacyl-tRNA synthetase family.</text>
</comment>
<evidence type="ECO:0000259" key="9">
    <source>
        <dbReference type="PROSITE" id="PS50862"/>
    </source>
</evidence>
<proteinExistence type="inferred from homology"/>
<feature type="binding site" evidence="8">
    <location>
        <begin position="290"/>
        <end position="291"/>
    </location>
    <ligand>
        <name>ATP</name>
        <dbReference type="ChEBI" id="CHEBI:30616"/>
    </ligand>
</feature>
<evidence type="ECO:0000256" key="7">
    <source>
        <dbReference type="ARBA" id="ARBA00023146"/>
    </source>
</evidence>
<dbReference type="FunFam" id="3.40.50.800:FF:000002">
    <property type="entry name" value="Glycine--tRNA ligase"/>
    <property type="match status" value="1"/>
</dbReference>
<dbReference type="GO" id="GO:0015966">
    <property type="term" value="P:diadenosine tetraphosphate biosynthetic process"/>
    <property type="evidence" value="ECO:0007669"/>
    <property type="project" value="UniProtKB-ARBA"/>
</dbReference>
<keyword evidence="6 8" id="KW-0648">Protein biosynthesis</keyword>
<feature type="binding site" evidence="8">
    <location>
        <begin position="334"/>
        <end position="337"/>
    </location>
    <ligand>
        <name>ATP</name>
        <dbReference type="ChEBI" id="CHEBI:30616"/>
    </ligand>
</feature>
<dbReference type="GO" id="GO:0070062">
    <property type="term" value="C:extracellular exosome"/>
    <property type="evidence" value="ECO:0007669"/>
    <property type="project" value="UniProtKB-ARBA"/>
</dbReference>
<keyword evidence="4 8" id="KW-0547">Nucleotide-binding</keyword>
<keyword evidence="7 8" id="KW-0030">Aminoacyl-tRNA synthetase</keyword>
<dbReference type="Pfam" id="PF00587">
    <property type="entry name" value="tRNA-synt_2b"/>
    <property type="match status" value="1"/>
</dbReference>
<protein>
    <recommendedName>
        <fullName evidence="8">Glycine--tRNA ligase</fullName>
        <ecNumber evidence="8">6.1.1.14</ecNumber>
    </recommendedName>
    <alternativeName>
        <fullName evidence="8">Glycyl-tRNA synthetase</fullName>
        <shortName evidence="8">GlyRS</shortName>
    </alternativeName>
</protein>
<keyword evidence="5 8" id="KW-0067">ATP-binding</keyword>
<dbReference type="SUPFAM" id="SSF55681">
    <property type="entry name" value="Class II aaRS and biotin synthetases"/>
    <property type="match status" value="1"/>
</dbReference>
<dbReference type="GO" id="GO:0006426">
    <property type="term" value="P:glycyl-tRNA aminoacylation"/>
    <property type="evidence" value="ECO:0007669"/>
    <property type="project" value="UniProtKB-UniRule"/>
</dbReference>
<dbReference type="GO" id="GO:0005524">
    <property type="term" value="F:ATP binding"/>
    <property type="evidence" value="ECO:0007669"/>
    <property type="project" value="UniProtKB-UniRule"/>
</dbReference>
<dbReference type="GO" id="GO:0005737">
    <property type="term" value="C:cytoplasm"/>
    <property type="evidence" value="ECO:0007669"/>
    <property type="project" value="UniProtKB-SubCell"/>
</dbReference>
<dbReference type="GO" id="GO:0004820">
    <property type="term" value="F:glycine-tRNA ligase activity"/>
    <property type="evidence" value="ECO:0007669"/>
    <property type="project" value="UniProtKB-UniRule"/>
</dbReference>
<dbReference type="InterPro" id="IPR002314">
    <property type="entry name" value="aa-tRNA-synt_IIb"/>
</dbReference>
<dbReference type="InterPro" id="IPR033731">
    <property type="entry name" value="GlyRS-like_core"/>
</dbReference>
<dbReference type="EC" id="6.1.1.14" evidence="8"/>
<dbReference type="Proteomes" id="UP000179001">
    <property type="component" value="Unassembled WGS sequence"/>
</dbReference>
<feature type="binding site" evidence="8">
    <location>
        <begin position="207"/>
        <end position="209"/>
    </location>
    <ligand>
        <name>ATP</name>
        <dbReference type="ChEBI" id="CHEBI:30616"/>
    </ligand>
</feature>
<dbReference type="InterPro" id="IPR006195">
    <property type="entry name" value="aa-tRNA-synth_II"/>
</dbReference>
<dbReference type="Gene3D" id="3.40.50.800">
    <property type="entry name" value="Anticodon-binding domain"/>
    <property type="match status" value="1"/>
</dbReference>
<dbReference type="Pfam" id="PF03129">
    <property type="entry name" value="HGTP_anticodon"/>
    <property type="match status" value="1"/>
</dbReference>
<accession>A0A1F5SYE5</accession>
<evidence type="ECO:0000256" key="4">
    <source>
        <dbReference type="ARBA" id="ARBA00022741"/>
    </source>
</evidence>
<gene>
    <name evidence="8" type="primary">glyQS</name>
    <name evidence="10" type="ORF">A2478_04650</name>
</gene>
<dbReference type="NCBIfam" id="NF003211">
    <property type="entry name" value="PRK04173.1"/>
    <property type="match status" value="1"/>
</dbReference>
<dbReference type="PROSITE" id="PS50862">
    <property type="entry name" value="AA_TRNA_LIGASE_II"/>
    <property type="match status" value="1"/>
</dbReference>
<evidence type="ECO:0000256" key="3">
    <source>
        <dbReference type="ARBA" id="ARBA00022598"/>
    </source>
</evidence>
<evidence type="ECO:0000256" key="8">
    <source>
        <dbReference type="HAMAP-Rule" id="MF_00253"/>
    </source>
</evidence>
<dbReference type="InterPro" id="IPR027031">
    <property type="entry name" value="Gly-tRNA_synthase/POLG2"/>
</dbReference>
<dbReference type="InterPro" id="IPR036621">
    <property type="entry name" value="Anticodon-bd_dom_sf"/>
</dbReference>
<feature type="binding site" evidence="8">
    <location>
        <position position="102"/>
    </location>
    <ligand>
        <name>substrate</name>
    </ligand>
</feature>
<dbReference type="InterPro" id="IPR004154">
    <property type="entry name" value="Anticodon-bd"/>
</dbReference>
<dbReference type="CDD" id="cd00858">
    <property type="entry name" value="GlyRS_anticodon"/>
    <property type="match status" value="1"/>
</dbReference>
<feature type="binding site" evidence="8">
    <location>
        <position position="175"/>
    </location>
    <ligand>
        <name>substrate</name>
    </ligand>
</feature>
<feature type="binding site" evidence="8">
    <location>
        <begin position="222"/>
        <end position="226"/>
    </location>
    <ligand>
        <name>substrate</name>
    </ligand>
</feature>
<evidence type="ECO:0000256" key="6">
    <source>
        <dbReference type="ARBA" id="ARBA00022917"/>
    </source>
</evidence>
<feature type="binding site" evidence="8">
    <location>
        <begin position="217"/>
        <end position="222"/>
    </location>
    <ligand>
        <name>ATP</name>
        <dbReference type="ChEBI" id="CHEBI:30616"/>
    </ligand>
</feature>
<dbReference type="PANTHER" id="PTHR10745:SF8">
    <property type="entry name" value="DNA POLYMERASE SUBUNIT GAMMA-2, MITOCHONDRIAL"/>
    <property type="match status" value="1"/>
</dbReference>
<evidence type="ECO:0000256" key="2">
    <source>
        <dbReference type="ARBA" id="ARBA00022490"/>
    </source>
</evidence>
<comment type="caution">
    <text evidence="10">The sequence shown here is derived from an EMBL/GenBank/DDBJ whole genome shotgun (WGS) entry which is preliminary data.</text>
</comment>
<keyword evidence="2 8" id="KW-0963">Cytoplasm</keyword>
<dbReference type="NCBIfam" id="TIGR00389">
    <property type="entry name" value="glyS_dimeric"/>
    <property type="match status" value="1"/>
</dbReference>
<dbReference type="Gene3D" id="3.30.930.10">
    <property type="entry name" value="Bira Bifunctional Protein, Domain 2"/>
    <property type="match status" value="1"/>
</dbReference>
<dbReference type="InterPro" id="IPR022961">
    <property type="entry name" value="Gly_tRNA_ligase_bac"/>
</dbReference>
<evidence type="ECO:0000256" key="5">
    <source>
        <dbReference type="ARBA" id="ARBA00022840"/>
    </source>
</evidence>
<comment type="catalytic activity">
    <reaction evidence="8">
        <text>tRNA(Gly) + glycine + ATP = glycyl-tRNA(Gly) + AMP + diphosphate</text>
        <dbReference type="Rhea" id="RHEA:16013"/>
        <dbReference type="Rhea" id="RHEA-COMP:9664"/>
        <dbReference type="Rhea" id="RHEA-COMP:9683"/>
        <dbReference type="ChEBI" id="CHEBI:30616"/>
        <dbReference type="ChEBI" id="CHEBI:33019"/>
        <dbReference type="ChEBI" id="CHEBI:57305"/>
        <dbReference type="ChEBI" id="CHEBI:78442"/>
        <dbReference type="ChEBI" id="CHEBI:78522"/>
        <dbReference type="ChEBI" id="CHEBI:456215"/>
        <dbReference type="EC" id="6.1.1.14"/>
    </reaction>
</comment>
<dbReference type="GO" id="GO:0004081">
    <property type="term" value="F:bis(5'-nucleosyl)-tetraphosphatase (asymmetrical) activity"/>
    <property type="evidence" value="ECO:0007669"/>
    <property type="project" value="UniProtKB-ARBA"/>
</dbReference>
<name>A0A1F5SYE5_9BACT</name>
<dbReference type="GO" id="GO:1990742">
    <property type="term" value="C:microvesicle"/>
    <property type="evidence" value="ECO:0007669"/>
    <property type="project" value="UniProtKB-ARBA"/>
</dbReference>
<evidence type="ECO:0000256" key="1">
    <source>
        <dbReference type="ARBA" id="ARBA00008226"/>
    </source>
</evidence>
<dbReference type="AlphaFoldDB" id="A0A1F5SYE5"/>
<dbReference type="InterPro" id="IPR002315">
    <property type="entry name" value="tRNA-synt_gly"/>
</dbReference>
<comment type="subunit">
    <text evidence="8">Homodimer.</text>
</comment>
<sequence length="463" mass="54072">MIDKNENRFEEIISFCKRRGFVFPSSEIYGGFSAVYDYGPYGIELKNAIQAKWWQNMVHNREDVVGLDSAIFMSPKVWQASGHVSGFSDPMAECKKCHTRSRVDHLLEEAGVFADEKMSESEINKIFDKNKDKVKCPKCGSNIFSEAKSFNLLVKSNLGNFTGDWDKEPTYLRGETCQGIYINFKNVLDSSRVKIPFGIAQVGKAFRNEITARQFIFRTREFEQMEFQYFVKPEDAKKQYKRWKEERWDFYVNELGILEKNLRWHKHENLVFYAKEAYDIEYNFPFGFKELEGIHNRSDYDLTQHSKHSGSDLSYTDPRTNEKFMPWVIEASVGLNRILLMVICDAYTKEKIGDEERIVLKLEKSLAPVKIAVFPLLKNKPQLVKKAKEIFDKLKTAWVCEFDDNGNVGKRYRRQDEIGTPYCITVDFDSLDDKAVTIRDRDTMAQERVAIDQLPEYFSQKFS</sequence>
<dbReference type="InterPro" id="IPR045864">
    <property type="entry name" value="aa-tRNA-synth_II/BPL/LPL"/>
</dbReference>
<keyword evidence="3 8" id="KW-0436">Ligase</keyword>
<dbReference type="HAMAP" id="MF_00253_B">
    <property type="entry name" value="Gly_tRNA_synth_B"/>
    <property type="match status" value="1"/>
</dbReference>
<evidence type="ECO:0000313" key="10">
    <source>
        <dbReference type="EMBL" id="OGF31747.1"/>
    </source>
</evidence>
<reference evidence="10 11" key="1">
    <citation type="journal article" date="2016" name="Nat. Commun.">
        <title>Thousands of microbial genomes shed light on interconnected biogeochemical processes in an aquifer system.</title>
        <authorList>
            <person name="Anantharaman K."/>
            <person name="Brown C.T."/>
            <person name="Hug L.A."/>
            <person name="Sharon I."/>
            <person name="Castelle C.J."/>
            <person name="Probst A.J."/>
            <person name="Thomas B.C."/>
            <person name="Singh A."/>
            <person name="Wilkins M.J."/>
            <person name="Karaoz U."/>
            <person name="Brodie E.L."/>
            <person name="Williams K.H."/>
            <person name="Hubbard S.S."/>
            <person name="Banfield J.F."/>
        </authorList>
    </citation>
    <scope>NUCLEOTIDE SEQUENCE [LARGE SCALE GENOMIC DNA]</scope>
</reference>
<dbReference type="PANTHER" id="PTHR10745">
    <property type="entry name" value="GLYCYL-TRNA SYNTHETASE/DNA POLYMERASE SUBUNIT GAMMA-2"/>
    <property type="match status" value="1"/>
</dbReference>
<dbReference type="CDD" id="cd00774">
    <property type="entry name" value="GlyRS-like_core"/>
    <property type="match status" value="1"/>
</dbReference>
<dbReference type="SUPFAM" id="SSF52954">
    <property type="entry name" value="Class II aaRS ABD-related"/>
    <property type="match status" value="1"/>
</dbReference>
<dbReference type="EMBL" id="MFGJ01000007">
    <property type="protein sequence ID" value="OGF31747.1"/>
    <property type="molecule type" value="Genomic_DNA"/>
</dbReference>
<comment type="function">
    <text evidence="8">Catalyzes the attachment of glycine to tRNA(Gly).</text>
</comment>
<feature type="domain" description="Aminoacyl-transfer RNA synthetases class-II family profile" evidence="9">
    <location>
        <begin position="11"/>
        <end position="368"/>
    </location>
</feature>
<evidence type="ECO:0000313" key="11">
    <source>
        <dbReference type="Proteomes" id="UP000179001"/>
    </source>
</evidence>
<dbReference type="PRINTS" id="PR01043">
    <property type="entry name" value="TRNASYNTHGLY"/>
</dbReference>